<evidence type="ECO:0000313" key="1">
    <source>
        <dbReference type="EMBL" id="KPW92401.1"/>
    </source>
</evidence>
<name>A0A0P9MK75_PSESX</name>
<proteinExistence type="predicted"/>
<accession>A0A0P9MK75</accession>
<sequence length="126" mass="13884">MPKAGRPPVIAAGHYPLLTRLAHAQPYSSQAELAQAFHAETGITAHPDTFAKALKLAGIVRVKERAKGSFQPPESRKSYGYTEAHLRQLPEQRYPSCLTDNGRWSLTCLRSREAVACRLVTPGGRF</sequence>
<evidence type="ECO:0000313" key="2">
    <source>
        <dbReference type="Proteomes" id="UP000050381"/>
    </source>
</evidence>
<gene>
    <name evidence="1" type="ORF">ALO79_200285</name>
</gene>
<organism evidence="1 2">
    <name type="scientific">Pseudomonas syringae pv. castaneae</name>
    <dbReference type="NCBI Taxonomy" id="264450"/>
    <lineage>
        <taxon>Bacteria</taxon>
        <taxon>Pseudomonadati</taxon>
        <taxon>Pseudomonadota</taxon>
        <taxon>Gammaproteobacteria</taxon>
        <taxon>Pseudomonadales</taxon>
        <taxon>Pseudomonadaceae</taxon>
        <taxon>Pseudomonas</taxon>
        <taxon>Pseudomonas syringae</taxon>
    </lineage>
</organism>
<comment type="caution">
    <text evidence="1">The sequence shown here is derived from an EMBL/GenBank/DDBJ whole genome shotgun (WGS) entry which is preliminary data.</text>
</comment>
<dbReference type="PATRIC" id="fig|264450.4.peg.601"/>
<protein>
    <submittedName>
        <fullName evidence="1">Resolvase</fullName>
    </submittedName>
</protein>
<dbReference type="AlphaFoldDB" id="A0A0P9MK75"/>
<dbReference type="Proteomes" id="UP000050381">
    <property type="component" value="Unassembled WGS sequence"/>
</dbReference>
<reference evidence="1 2" key="1">
    <citation type="submission" date="2015-09" db="EMBL/GenBank/DDBJ databases">
        <title>Genome announcement of multiple Pseudomonas syringae strains.</title>
        <authorList>
            <person name="Thakur S."/>
            <person name="Wang P.W."/>
            <person name="Gong Y."/>
            <person name="Weir B.S."/>
            <person name="Guttman D.S."/>
        </authorList>
    </citation>
    <scope>NUCLEOTIDE SEQUENCE [LARGE SCALE GENOMIC DNA]</scope>
    <source>
        <strain evidence="1 2">ICMP9419</strain>
    </source>
</reference>
<dbReference type="EMBL" id="LJQD01000401">
    <property type="protein sequence ID" value="KPW92401.1"/>
    <property type="molecule type" value="Genomic_DNA"/>
</dbReference>